<dbReference type="Proteomes" id="UP000754883">
    <property type="component" value="Unassembled WGS sequence"/>
</dbReference>
<evidence type="ECO:0000313" key="2">
    <source>
        <dbReference type="EMBL" id="CAG9981939.1"/>
    </source>
</evidence>
<feature type="compositionally biased region" description="Basic and acidic residues" evidence="1">
    <location>
        <begin position="60"/>
        <end position="84"/>
    </location>
</feature>
<evidence type="ECO:0000256" key="1">
    <source>
        <dbReference type="SAM" id="MobiDB-lite"/>
    </source>
</evidence>
<comment type="caution">
    <text evidence="2">The sequence shown here is derived from an EMBL/GenBank/DDBJ whole genome shotgun (WGS) entry which is preliminary data.</text>
</comment>
<sequence length="170" mass="18938">MSMQPHGYISSAPISEGGYYVSGGATGFPRPEYNSHGTSVDGLDGGFWQPQQRSQGYIRGAEKEKPGKSRKQGQEATDKKKEGKGSTLTREPPNTELRVAIIWALYSEIQSGYRASVLAPEAAYTRVKNAWMKTGIWNRKWGLPRGICYKHEQPLEEMLREELGYDVGPV</sequence>
<organism evidence="2 3">
    <name type="scientific">Clonostachys byssicola</name>
    <dbReference type="NCBI Taxonomy" id="160290"/>
    <lineage>
        <taxon>Eukaryota</taxon>
        <taxon>Fungi</taxon>
        <taxon>Dikarya</taxon>
        <taxon>Ascomycota</taxon>
        <taxon>Pezizomycotina</taxon>
        <taxon>Sordariomycetes</taxon>
        <taxon>Hypocreomycetidae</taxon>
        <taxon>Hypocreales</taxon>
        <taxon>Bionectriaceae</taxon>
        <taxon>Clonostachys</taxon>
    </lineage>
</organism>
<proteinExistence type="predicted"/>
<accession>A0A9N9U833</accession>
<dbReference type="EMBL" id="CABFNO020001328">
    <property type="protein sequence ID" value="CAG9981939.1"/>
    <property type="molecule type" value="Genomic_DNA"/>
</dbReference>
<dbReference type="AlphaFoldDB" id="A0A9N9U833"/>
<name>A0A9N9U833_9HYPO</name>
<reference evidence="2" key="1">
    <citation type="submission" date="2021-10" db="EMBL/GenBank/DDBJ databases">
        <authorList>
            <person name="Piombo E."/>
        </authorList>
    </citation>
    <scope>NUCLEOTIDE SEQUENCE</scope>
</reference>
<protein>
    <submittedName>
        <fullName evidence="2">Uncharacterized protein</fullName>
    </submittedName>
</protein>
<evidence type="ECO:0000313" key="3">
    <source>
        <dbReference type="Proteomes" id="UP000754883"/>
    </source>
</evidence>
<dbReference type="OrthoDB" id="5401786at2759"/>
<feature type="region of interest" description="Disordered" evidence="1">
    <location>
        <begin position="58"/>
        <end position="91"/>
    </location>
</feature>
<keyword evidence="3" id="KW-1185">Reference proteome</keyword>
<gene>
    <name evidence="2" type="ORF">CBYS24578_00009505</name>
</gene>